<feature type="domain" description="PDZ" evidence="5">
    <location>
        <begin position="54"/>
        <end position="137"/>
    </location>
</feature>
<dbReference type="SUPFAM" id="SSF50729">
    <property type="entry name" value="PH domain-like"/>
    <property type="match status" value="1"/>
</dbReference>
<dbReference type="GO" id="GO:0016010">
    <property type="term" value="C:dystrophin-associated glycoprotein complex"/>
    <property type="evidence" value="ECO:0007669"/>
    <property type="project" value="TreeGrafter"/>
</dbReference>
<dbReference type="Gene3D" id="2.30.42.10">
    <property type="match status" value="1"/>
</dbReference>
<evidence type="ECO:0000313" key="7">
    <source>
        <dbReference type="Proteomes" id="UP000005408"/>
    </source>
</evidence>
<evidence type="ECO:0000313" key="6">
    <source>
        <dbReference type="EnsemblMetazoa" id="G4320.1:cds"/>
    </source>
</evidence>
<name>A0A8W8MX24_MAGGI</name>
<evidence type="ECO:0000256" key="1">
    <source>
        <dbReference type="ARBA" id="ARBA00004245"/>
    </source>
</evidence>
<evidence type="ECO:0000256" key="4">
    <source>
        <dbReference type="ARBA" id="ARBA00023212"/>
    </source>
</evidence>
<dbReference type="EnsemblMetazoa" id="G4320.1">
    <property type="protein sequence ID" value="G4320.1:cds"/>
    <property type="gene ID" value="G4320"/>
</dbReference>
<protein>
    <recommendedName>
        <fullName evidence="5">PDZ domain-containing protein</fullName>
    </recommendedName>
</protein>
<dbReference type="SMART" id="SM00228">
    <property type="entry name" value="PDZ"/>
    <property type="match status" value="1"/>
</dbReference>
<comment type="subcellular location">
    <subcellularLocation>
        <location evidence="1">Cytoplasm</location>
        <location evidence="1">Cytoskeleton</location>
    </subcellularLocation>
</comment>
<keyword evidence="7" id="KW-1185">Reference proteome</keyword>
<dbReference type="SUPFAM" id="SSF50156">
    <property type="entry name" value="PDZ domain-like"/>
    <property type="match status" value="1"/>
</dbReference>
<evidence type="ECO:0000259" key="5">
    <source>
        <dbReference type="PROSITE" id="PS50106"/>
    </source>
</evidence>
<evidence type="ECO:0000256" key="3">
    <source>
        <dbReference type="ARBA" id="ARBA00022490"/>
    </source>
</evidence>
<organism evidence="6 7">
    <name type="scientific">Magallana gigas</name>
    <name type="common">Pacific oyster</name>
    <name type="synonym">Crassostrea gigas</name>
    <dbReference type="NCBI Taxonomy" id="29159"/>
    <lineage>
        <taxon>Eukaryota</taxon>
        <taxon>Metazoa</taxon>
        <taxon>Spiralia</taxon>
        <taxon>Lophotrochozoa</taxon>
        <taxon>Mollusca</taxon>
        <taxon>Bivalvia</taxon>
        <taxon>Autobranchia</taxon>
        <taxon>Pteriomorphia</taxon>
        <taxon>Ostreida</taxon>
        <taxon>Ostreoidea</taxon>
        <taxon>Ostreidae</taxon>
        <taxon>Magallana</taxon>
    </lineage>
</organism>
<dbReference type="PROSITE" id="PS50106">
    <property type="entry name" value="PDZ"/>
    <property type="match status" value="1"/>
</dbReference>
<dbReference type="GO" id="GO:0005856">
    <property type="term" value="C:cytoskeleton"/>
    <property type="evidence" value="ECO:0007669"/>
    <property type="project" value="UniProtKB-SubCell"/>
</dbReference>
<dbReference type="AlphaFoldDB" id="A0A8W8MX24"/>
<proteinExistence type="inferred from homology"/>
<dbReference type="OrthoDB" id="9975356at2759"/>
<dbReference type="InterPro" id="IPR036034">
    <property type="entry name" value="PDZ_sf"/>
</dbReference>
<evidence type="ECO:0000256" key="2">
    <source>
        <dbReference type="ARBA" id="ARBA00010798"/>
    </source>
</evidence>
<dbReference type="InterPro" id="IPR001478">
    <property type="entry name" value="PDZ"/>
</dbReference>
<reference evidence="6" key="1">
    <citation type="submission" date="2022-08" db="UniProtKB">
        <authorList>
            <consortium name="EnsemblMetazoa"/>
        </authorList>
    </citation>
    <scope>IDENTIFICATION</scope>
    <source>
        <strain evidence="6">05x7-T-G4-1.051#20</strain>
    </source>
</reference>
<keyword evidence="4" id="KW-0206">Cytoskeleton</keyword>
<dbReference type="GO" id="GO:0005198">
    <property type="term" value="F:structural molecule activity"/>
    <property type="evidence" value="ECO:0007669"/>
    <property type="project" value="InterPro"/>
</dbReference>
<dbReference type="Pfam" id="PF00595">
    <property type="entry name" value="PDZ"/>
    <property type="match status" value="1"/>
</dbReference>
<dbReference type="PANTHER" id="PTHR10554:SF1">
    <property type="entry name" value="FI16515P1"/>
    <property type="match status" value="1"/>
</dbReference>
<keyword evidence="3" id="KW-0963">Cytoplasm</keyword>
<dbReference type="InterPro" id="IPR055108">
    <property type="entry name" value="Syntrophin_4th"/>
</dbReference>
<dbReference type="OMA" id="YVTRYLW"/>
<comment type="similarity">
    <text evidence="2">Belongs to the syntrophin family.</text>
</comment>
<dbReference type="Pfam" id="PF23012">
    <property type="entry name" value="Syntrophin_4th"/>
    <property type="match status" value="1"/>
</dbReference>
<sequence>MNEDKTGLVTILDPVGKPRTAKLVLTTDTLSVLREEIVSTDSNGNDQMLSQIREVCLCRDETGGFGLSLKGGADCGLPVFISKMPPNLPASNSGKLLIGDAILKINDVVCEKMEHDAVIETLKSAGQTVYLTVRYFKPAALFLKRESQSSSSSPGSSQSPSLPDLERQWVVCVTIPLLFAYLSRFIPGTDKLRTNAFEVVGVNSASTGVVLCEDSRSLADWIRAITNNISALLSHMIKMSNRLLIPEDQVVHMTWTQERVSPMRHFQAWKPKFLCLKGAEICLFDVPPMQTRDWVRCDTVFKVYECMFKVLKDVELLDDRQHCCTIHCGTGEKFYLSAESRSDLLQLEKAWYKTNHTSITSMKSKTFGCTWRGMLSGLTLDLESGFSLYDNTTKSYMWTYKFSQLKGSSDDNRSKLRLHFHSAENPNNVETREIQCSGLHTLLFSIHAFLSAKLASVDPLFLGSH</sequence>
<dbReference type="Proteomes" id="UP000005408">
    <property type="component" value="Unassembled WGS sequence"/>
</dbReference>
<dbReference type="PANTHER" id="PTHR10554">
    <property type="entry name" value="SYNTROPHIN"/>
    <property type="match status" value="1"/>
</dbReference>
<dbReference type="InterPro" id="IPR015482">
    <property type="entry name" value="Syntrophin"/>
</dbReference>
<accession>A0A8W8MX24</accession>